<keyword evidence="4" id="KW-1185">Reference proteome</keyword>
<dbReference type="GO" id="GO:0016020">
    <property type="term" value="C:membrane"/>
    <property type="evidence" value="ECO:0007669"/>
    <property type="project" value="UniProtKB-SubCell"/>
</dbReference>
<feature type="transmembrane region" description="Helical" evidence="2">
    <location>
        <begin position="51"/>
        <end position="71"/>
    </location>
</feature>
<keyword evidence="2" id="KW-1133">Transmembrane helix</keyword>
<dbReference type="InterPro" id="IPR008896">
    <property type="entry name" value="TIC214"/>
</dbReference>
<dbReference type="Pfam" id="PF05758">
    <property type="entry name" value="Ycf1"/>
    <property type="match status" value="1"/>
</dbReference>
<comment type="subcellular location">
    <subcellularLocation>
        <location evidence="1">Membrane</location>
        <topology evidence="1">Multi-pass membrane protein</topology>
    </subcellularLocation>
</comment>
<organism evidence="3 4">
    <name type="scientific">Arachis hypogaea</name>
    <name type="common">Peanut</name>
    <dbReference type="NCBI Taxonomy" id="3818"/>
    <lineage>
        <taxon>Eukaryota</taxon>
        <taxon>Viridiplantae</taxon>
        <taxon>Streptophyta</taxon>
        <taxon>Embryophyta</taxon>
        <taxon>Tracheophyta</taxon>
        <taxon>Spermatophyta</taxon>
        <taxon>Magnoliopsida</taxon>
        <taxon>eudicotyledons</taxon>
        <taxon>Gunneridae</taxon>
        <taxon>Pentapetalae</taxon>
        <taxon>rosids</taxon>
        <taxon>fabids</taxon>
        <taxon>Fabales</taxon>
        <taxon>Fabaceae</taxon>
        <taxon>Papilionoideae</taxon>
        <taxon>50 kb inversion clade</taxon>
        <taxon>dalbergioids sensu lato</taxon>
        <taxon>Dalbergieae</taxon>
        <taxon>Pterocarpus clade</taxon>
        <taxon>Arachis</taxon>
    </lineage>
</organism>
<evidence type="ECO:0000313" key="4">
    <source>
        <dbReference type="Proteomes" id="UP000289738"/>
    </source>
</evidence>
<keyword evidence="2" id="KW-0472">Membrane</keyword>
<keyword evidence="2" id="KW-0812">Transmembrane</keyword>
<feature type="transmembrane region" description="Helical" evidence="2">
    <location>
        <begin position="12"/>
        <end position="31"/>
    </location>
</feature>
<protein>
    <submittedName>
        <fullName evidence="3">Uncharacterized protein</fullName>
    </submittedName>
</protein>
<name>A0A444ZBB5_ARAHY</name>
<comment type="caution">
    <text evidence="3">The sequence shown here is derived from an EMBL/GenBank/DDBJ whole genome shotgun (WGS) entry which is preliminary data.</text>
</comment>
<proteinExistence type="predicted"/>
<dbReference type="AlphaFoldDB" id="A0A444ZBB5"/>
<sequence>MGTRKKIQHLFNPLVLPSFILVRLVNIYMFRCHNKLLFLTSDFGGSLFYQNFKLLLLNSLVFFISYVFVLFRSNILVLCY</sequence>
<accession>A0A444ZBB5</accession>
<dbReference type="Proteomes" id="UP000289738">
    <property type="component" value="Chromosome B04"/>
</dbReference>
<evidence type="ECO:0000313" key="3">
    <source>
        <dbReference type="EMBL" id="RYR11467.1"/>
    </source>
</evidence>
<reference evidence="3 4" key="1">
    <citation type="submission" date="2019-01" db="EMBL/GenBank/DDBJ databases">
        <title>Sequencing of cultivated peanut Arachis hypogaea provides insights into genome evolution and oil improvement.</title>
        <authorList>
            <person name="Chen X."/>
        </authorList>
    </citation>
    <scope>NUCLEOTIDE SEQUENCE [LARGE SCALE GENOMIC DNA]</scope>
    <source>
        <strain evidence="4">cv. Fuhuasheng</strain>
        <tissue evidence="3">Leaves</tissue>
    </source>
</reference>
<evidence type="ECO:0000256" key="1">
    <source>
        <dbReference type="ARBA" id="ARBA00004141"/>
    </source>
</evidence>
<dbReference type="EMBL" id="SDMP01000014">
    <property type="protein sequence ID" value="RYR11467.1"/>
    <property type="molecule type" value="Genomic_DNA"/>
</dbReference>
<gene>
    <name evidence="3" type="ORF">Ahy_B04g068989</name>
</gene>
<evidence type="ECO:0000256" key="2">
    <source>
        <dbReference type="SAM" id="Phobius"/>
    </source>
</evidence>